<accession>A0A8S3ZC41</accession>
<dbReference type="GO" id="GO:0097272">
    <property type="term" value="P:ammonium homeostasis"/>
    <property type="evidence" value="ECO:0007669"/>
    <property type="project" value="TreeGrafter"/>
</dbReference>
<comment type="subcellular location">
    <subcellularLocation>
        <location evidence="8">Cell membrane</location>
        <topology evidence="8">Multi-pass membrane protein</topology>
    </subcellularLocation>
    <subcellularLocation>
        <location evidence="1">Membrane</location>
        <topology evidence="1">Multi-pass membrane protein</topology>
    </subcellularLocation>
</comment>
<name>A0A8S3ZC41_9EUPU</name>
<feature type="transmembrane region" description="Helical" evidence="8">
    <location>
        <begin position="135"/>
        <end position="157"/>
    </location>
</feature>
<gene>
    <name evidence="10" type="ORF">CUNI_LOCUS10189</name>
</gene>
<evidence type="ECO:0000256" key="6">
    <source>
        <dbReference type="ARBA" id="ARBA00023136"/>
    </source>
</evidence>
<dbReference type="GO" id="GO:0005886">
    <property type="term" value="C:plasma membrane"/>
    <property type="evidence" value="ECO:0007669"/>
    <property type="project" value="UniProtKB-SubCell"/>
</dbReference>
<reference evidence="10" key="1">
    <citation type="submission" date="2021-04" db="EMBL/GenBank/DDBJ databases">
        <authorList>
            <consortium name="Molecular Ecology Group"/>
        </authorList>
    </citation>
    <scope>NUCLEOTIDE SEQUENCE</scope>
</reference>
<dbReference type="AlphaFoldDB" id="A0A8S3ZC41"/>
<comment type="caution">
    <text evidence="10">The sequence shown here is derived from an EMBL/GenBank/DDBJ whole genome shotgun (WGS) entry which is preliminary data.</text>
</comment>
<dbReference type="SUPFAM" id="SSF111352">
    <property type="entry name" value="Ammonium transporter"/>
    <property type="match status" value="1"/>
</dbReference>
<evidence type="ECO:0000313" key="11">
    <source>
        <dbReference type="Proteomes" id="UP000678393"/>
    </source>
</evidence>
<keyword evidence="7 8" id="KW-0924">Ammonia transport</keyword>
<dbReference type="Gene3D" id="1.10.3430.10">
    <property type="entry name" value="Ammonium transporter AmtB like domains"/>
    <property type="match status" value="1"/>
</dbReference>
<dbReference type="Proteomes" id="UP000678393">
    <property type="component" value="Unassembled WGS sequence"/>
</dbReference>
<feature type="transmembrane region" description="Helical" evidence="8">
    <location>
        <begin position="293"/>
        <end position="315"/>
    </location>
</feature>
<dbReference type="InterPro" id="IPR024041">
    <property type="entry name" value="NH4_transpt_AmtB-like_dom"/>
</dbReference>
<feature type="domain" description="Ammonium transporter AmtB-like" evidence="9">
    <location>
        <begin position="30"/>
        <end position="436"/>
    </location>
</feature>
<dbReference type="Pfam" id="PF00909">
    <property type="entry name" value="Ammonium_transp"/>
    <property type="match status" value="1"/>
</dbReference>
<feature type="transmembrane region" description="Helical" evidence="8">
    <location>
        <begin position="258"/>
        <end position="281"/>
    </location>
</feature>
<keyword evidence="11" id="KW-1185">Reference proteome</keyword>
<dbReference type="PANTHER" id="PTHR11730:SF6">
    <property type="entry name" value="AMMONIUM TRANSPORTER"/>
    <property type="match status" value="1"/>
</dbReference>
<evidence type="ECO:0000256" key="1">
    <source>
        <dbReference type="ARBA" id="ARBA00004141"/>
    </source>
</evidence>
<evidence type="ECO:0000256" key="4">
    <source>
        <dbReference type="ARBA" id="ARBA00022692"/>
    </source>
</evidence>
<feature type="transmembrane region" description="Helical" evidence="8">
    <location>
        <begin position="69"/>
        <end position="86"/>
    </location>
</feature>
<dbReference type="InterPro" id="IPR029020">
    <property type="entry name" value="Ammonium/urea_transptr"/>
</dbReference>
<evidence type="ECO:0000313" key="10">
    <source>
        <dbReference type="EMBL" id="CAG5124631.1"/>
    </source>
</evidence>
<evidence type="ECO:0000256" key="3">
    <source>
        <dbReference type="ARBA" id="ARBA00022448"/>
    </source>
</evidence>
<dbReference type="OrthoDB" id="534912at2759"/>
<dbReference type="GO" id="GO:0008519">
    <property type="term" value="F:ammonium channel activity"/>
    <property type="evidence" value="ECO:0007669"/>
    <property type="project" value="InterPro"/>
</dbReference>
<organism evidence="10 11">
    <name type="scientific">Candidula unifasciata</name>
    <dbReference type="NCBI Taxonomy" id="100452"/>
    <lineage>
        <taxon>Eukaryota</taxon>
        <taxon>Metazoa</taxon>
        <taxon>Spiralia</taxon>
        <taxon>Lophotrochozoa</taxon>
        <taxon>Mollusca</taxon>
        <taxon>Gastropoda</taxon>
        <taxon>Heterobranchia</taxon>
        <taxon>Euthyneura</taxon>
        <taxon>Panpulmonata</taxon>
        <taxon>Eupulmonata</taxon>
        <taxon>Stylommatophora</taxon>
        <taxon>Helicina</taxon>
        <taxon>Helicoidea</taxon>
        <taxon>Geomitridae</taxon>
        <taxon>Candidula</taxon>
    </lineage>
</organism>
<evidence type="ECO:0000259" key="9">
    <source>
        <dbReference type="Pfam" id="PF00909"/>
    </source>
</evidence>
<dbReference type="InterPro" id="IPR001905">
    <property type="entry name" value="Ammonium_transpt"/>
</dbReference>
<evidence type="ECO:0000256" key="5">
    <source>
        <dbReference type="ARBA" id="ARBA00022989"/>
    </source>
</evidence>
<proteinExistence type="inferred from homology"/>
<protein>
    <recommendedName>
        <fullName evidence="8">Ammonium transporter</fullName>
    </recommendedName>
</protein>
<dbReference type="FunFam" id="1.10.3430.10:FF:000010">
    <property type="entry name" value="Ammonium transporter"/>
    <property type="match status" value="1"/>
</dbReference>
<sequence length="532" mass="57603">MAENITKHFTATDNNTNAKNELEKSLDQFFLIIMGIIVLMMQCGFAFLEAGSVRSKNTTNLLMKNMLDSFVAGIAYWTLGFAFAHGEGNSFMGWEYFASSSLPNSRLAFFFFHYVFAATAATIVSGALAERCEMLAYFVYSFVITAFVYPVVTHWVWHPDGWLRAGLTFEVNNMTLNISFHDFSGGCAIHCLGGTAAFFGALFLGPRIGRFHEESKTVLQVRGHSLPFTALGGFILLFGFLAFNAGSQSSLSKPGDGTAMSVIVVNTVIAGSTSGFVTLLVHRIGILGRTWSLLSTMNGALSGMVAVCSGCNVYRPWAAPIVGAFAGVSFNLISWLMCRFKIDDPVDAVAVHFGGGVWGVLAVAFLKYESGILMSWNMLSALLLAWQLVGLISIVAWTAAMSSLVFGTLKLTGTFRVSADMEIKGLDIPKHGEPAYPLESYGHGYTENITTVMDDGQLSSTHIGNQNGTVPDGKDVGPYESPEVKVMNNHADHHRDAMTAETTVVLYSFSKDQQTGGQVNSALVDYDESTAL</sequence>
<keyword evidence="5 8" id="KW-1133">Transmembrane helix</keyword>
<dbReference type="EMBL" id="CAJHNH020001826">
    <property type="protein sequence ID" value="CAG5124631.1"/>
    <property type="molecule type" value="Genomic_DNA"/>
</dbReference>
<dbReference type="PANTHER" id="PTHR11730">
    <property type="entry name" value="AMMONIUM TRANSPORTER"/>
    <property type="match status" value="1"/>
</dbReference>
<dbReference type="InterPro" id="IPR018047">
    <property type="entry name" value="Ammonium_transpt_CS"/>
</dbReference>
<feature type="transmembrane region" description="Helical" evidence="8">
    <location>
        <begin position="226"/>
        <end position="246"/>
    </location>
</feature>
<feature type="transmembrane region" description="Helical" evidence="8">
    <location>
        <begin position="183"/>
        <end position="205"/>
    </location>
</feature>
<feature type="transmembrane region" description="Helical" evidence="8">
    <location>
        <begin position="321"/>
        <end position="338"/>
    </location>
</feature>
<dbReference type="PROSITE" id="PS01219">
    <property type="entry name" value="AMMONIUM_TRANSP"/>
    <property type="match status" value="1"/>
</dbReference>
<feature type="transmembrane region" description="Helical" evidence="8">
    <location>
        <begin position="388"/>
        <end position="409"/>
    </location>
</feature>
<keyword evidence="4 8" id="KW-0812">Transmembrane</keyword>
<feature type="transmembrane region" description="Helical" evidence="8">
    <location>
        <begin position="350"/>
        <end position="368"/>
    </location>
</feature>
<keyword evidence="6 8" id="KW-0472">Membrane</keyword>
<evidence type="ECO:0000256" key="8">
    <source>
        <dbReference type="RuleBase" id="RU362002"/>
    </source>
</evidence>
<feature type="transmembrane region" description="Helical" evidence="8">
    <location>
        <begin position="29"/>
        <end position="48"/>
    </location>
</feature>
<feature type="transmembrane region" description="Helical" evidence="8">
    <location>
        <begin position="106"/>
        <end position="128"/>
    </location>
</feature>
<keyword evidence="3 8" id="KW-0813">Transport</keyword>
<evidence type="ECO:0000256" key="7">
    <source>
        <dbReference type="ARBA" id="ARBA00023177"/>
    </source>
</evidence>
<comment type="similarity">
    <text evidence="2 8">Belongs to the ammonia transporter channel (TC 1.A.11.2) family.</text>
</comment>
<evidence type="ECO:0000256" key="2">
    <source>
        <dbReference type="ARBA" id="ARBA00005887"/>
    </source>
</evidence>
<dbReference type="NCBIfam" id="TIGR00836">
    <property type="entry name" value="amt"/>
    <property type="match status" value="1"/>
</dbReference>